<dbReference type="GO" id="GO:0005506">
    <property type="term" value="F:iron ion binding"/>
    <property type="evidence" value="ECO:0007669"/>
    <property type="project" value="InterPro"/>
</dbReference>
<evidence type="ECO:0000256" key="10">
    <source>
        <dbReference type="SAM" id="Phobius"/>
    </source>
</evidence>
<evidence type="ECO:0000256" key="7">
    <source>
        <dbReference type="ARBA" id="ARBA00023033"/>
    </source>
</evidence>
<dbReference type="GO" id="GO:0004497">
    <property type="term" value="F:monooxygenase activity"/>
    <property type="evidence" value="ECO:0007669"/>
    <property type="project" value="UniProtKB-KW"/>
</dbReference>
<dbReference type="HOGENOM" id="CLU_001570_14_11_1"/>
<dbReference type="STRING" id="655827.E9E5P1"/>
<proteinExistence type="inferred from homology"/>
<organism evidence="12">
    <name type="scientific">Metarhizium acridum (strain CQMa 102)</name>
    <dbReference type="NCBI Taxonomy" id="655827"/>
    <lineage>
        <taxon>Eukaryota</taxon>
        <taxon>Fungi</taxon>
        <taxon>Dikarya</taxon>
        <taxon>Ascomycota</taxon>
        <taxon>Pezizomycotina</taxon>
        <taxon>Sordariomycetes</taxon>
        <taxon>Hypocreomycetidae</taxon>
        <taxon>Hypocreales</taxon>
        <taxon>Clavicipitaceae</taxon>
        <taxon>Metarhizium</taxon>
    </lineage>
</organism>
<evidence type="ECO:0000313" key="11">
    <source>
        <dbReference type="EMBL" id="EFY88754.1"/>
    </source>
</evidence>
<dbReference type="Proteomes" id="UP000002499">
    <property type="component" value="Unassembled WGS sequence"/>
</dbReference>
<evidence type="ECO:0000256" key="4">
    <source>
        <dbReference type="ARBA" id="ARBA00022723"/>
    </source>
</evidence>
<evidence type="ECO:0000313" key="12">
    <source>
        <dbReference type="Proteomes" id="UP000002499"/>
    </source>
</evidence>
<protein>
    <submittedName>
        <fullName evidence="11">Cytochrome P450 ClCP1</fullName>
    </submittedName>
</protein>
<feature type="binding site" description="axial binding residue" evidence="8">
    <location>
        <position position="422"/>
    </location>
    <ligand>
        <name>heme</name>
        <dbReference type="ChEBI" id="CHEBI:30413"/>
    </ligand>
    <ligandPart>
        <name>Fe</name>
        <dbReference type="ChEBI" id="CHEBI:18248"/>
    </ligandPart>
</feature>
<reference evidence="11 12" key="1">
    <citation type="journal article" date="2011" name="PLoS Genet.">
        <title>Genome sequencing and comparative transcriptomics of the model entomopathogenic fungi Metarhizium anisopliae and M. acridum.</title>
        <authorList>
            <person name="Gao Q."/>
            <person name="Jin K."/>
            <person name="Ying S.H."/>
            <person name="Zhang Y."/>
            <person name="Xiao G."/>
            <person name="Shang Y."/>
            <person name="Duan Z."/>
            <person name="Hu X."/>
            <person name="Xie X.Q."/>
            <person name="Zhou G."/>
            <person name="Peng G."/>
            <person name="Luo Z."/>
            <person name="Huang W."/>
            <person name="Wang B."/>
            <person name="Fang W."/>
            <person name="Wang S."/>
            <person name="Zhong Y."/>
            <person name="Ma L.J."/>
            <person name="St Leger R.J."/>
            <person name="Zhao G.P."/>
            <person name="Pei Y."/>
            <person name="Feng M.G."/>
            <person name="Xia Y."/>
            <person name="Wang C."/>
        </authorList>
    </citation>
    <scope>NUCLEOTIDE SEQUENCE [LARGE SCALE GENOMIC DNA]</scope>
    <source>
        <strain evidence="11 12">CQMa 102</strain>
    </source>
</reference>
<dbReference type="GO" id="GO:0020037">
    <property type="term" value="F:heme binding"/>
    <property type="evidence" value="ECO:0007669"/>
    <property type="project" value="InterPro"/>
</dbReference>
<dbReference type="InterPro" id="IPR002401">
    <property type="entry name" value="Cyt_P450_E_grp-I"/>
</dbReference>
<keyword evidence="7 9" id="KW-0503">Monooxygenase</keyword>
<dbReference type="EMBL" id="GL698507">
    <property type="protein sequence ID" value="EFY88754.1"/>
    <property type="molecule type" value="Genomic_DNA"/>
</dbReference>
<keyword evidence="3 8" id="KW-0349">Heme</keyword>
<dbReference type="InterPro" id="IPR050121">
    <property type="entry name" value="Cytochrome_P450_monoxygenase"/>
</dbReference>
<evidence type="ECO:0000256" key="8">
    <source>
        <dbReference type="PIRSR" id="PIRSR602401-1"/>
    </source>
</evidence>
<dbReference type="PROSITE" id="PS00086">
    <property type="entry name" value="CYTOCHROME_P450"/>
    <property type="match status" value="1"/>
</dbReference>
<dbReference type="OrthoDB" id="1470350at2759"/>
<gene>
    <name evidence="11" type="ORF">MAC_05189</name>
</gene>
<dbReference type="PANTHER" id="PTHR24305">
    <property type="entry name" value="CYTOCHROME P450"/>
    <property type="match status" value="1"/>
</dbReference>
<dbReference type="GO" id="GO:0016705">
    <property type="term" value="F:oxidoreductase activity, acting on paired donors, with incorporation or reduction of molecular oxygen"/>
    <property type="evidence" value="ECO:0007669"/>
    <property type="project" value="InterPro"/>
</dbReference>
<keyword evidence="10" id="KW-1133">Transmembrane helix</keyword>
<evidence type="ECO:0000256" key="2">
    <source>
        <dbReference type="ARBA" id="ARBA00010617"/>
    </source>
</evidence>
<name>E9E5P1_METAQ</name>
<dbReference type="InterPro" id="IPR001128">
    <property type="entry name" value="Cyt_P450"/>
</dbReference>
<evidence type="ECO:0000256" key="3">
    <source>
        <dbReference type="ARBA" id="ARBA00022617"/>
    </source>
</evidence>
<dbReference type="Pfam" id="PF00067">
    <property type="entry name" value="p450"/>
    <property type="match status" value="1"/>
</dbReference>
<feature type="transmembrane region" description="Helical" evidence="10">
    <location>
        <begin position="12"/>
        <end position="34"/>
    </location>
</feature>
<evidence type="ECO:0000256" key="1">
    <source>
        <dbReference type="ARBA" id="ARBA00001971"/>
    </source>
</evidence>
<keyword evidence="10" id="KW-0812">Transmembrane</keyword>
<dbReference type="eggNOG" id="KOG0158">
    <property type="taxonomic scope" value="Eukaryota"/>
</dbReference>
<dbReference type="PANTHER" id="PTHR24305:SF230">
    <property type="entry name" value="P450, PUTATIVE (EUROFUNG)-RELATED"/>
    <property type="match status" value="1"/>
</dbReference>
<dbReference type="PRINTS" id="PR00385">
    <property type="entry name" value="P450"/>
</dbReference>
<evidence type="ECO:0000256" key="9">
    <source>
        <dbReference type="RuleBase" id="RU000461"/>
    </source>
</evidence>
<comment type="cofactor">
    <cofactor evidence="1 8">
        <name>heme</name>
        <dbReference type="ChEBI" id="CHEBI:30413"/>
    </cofactor>
</comment>
<accession>E9E5P1</accession>
<evidence type="ECO:0000256" key="6">
    <source>
        <dbReference type="ARBA" id="ARBA00023004"/>
    </source>
</evidence>
<keyword evidence="12" id="KW-1185">Reference proteome</keyword>
<dbReference type="InterPro" id="IPR017972">
    <property type="entry name" value="Cyt_P450_CS"/>
</dbReference>
<dbReference type="InterPro" id="IPR036396">
    <property type="entry name" value="Cyt_P450_sf"/>
</dbReference>
<keyword evidence="10" id="KW-0472">Membrane</keyword>
<comment type="similarity">
    <text evidence="2 9">Belongs to the cytochrome P450 family.</text>
</comment>
<keyword evidence="6 8" id="KW-0408">Iron</keyword>
<evidence type="ECO:0000256" key="5">
    <source>
        <dbReference type="ARBA" id="ARBA00023002"/>
    </source>
</evidence>
<keyword evidence="5 9" id="KW-0560">Oxidoreductase</keyword>
<sequence length="489" mass="55041">MPVESTHNILTLVLGSFAIFWIGNVIWNIFFHALRKYPGPLIGRATVLYYHVRYLLGHLPNDFHTLHSRHGPVVRVAPNQLSFISSRAWGDIYEWRREGRSAPEMAKHRMFQSLGPNTPATIFTADLRRHDQLRHKLAPCLSEAAIRLYEPNLQEYTSLLIQRLAANSQNGTQAINRNSAYDSWVKAVSFCAKEAAILHVSFALGLRRIIHTIAGKALLARLQEHENSTQQKLDVRLKTKVDPPDMVEALLTVADPPLSKSEMLQNTSLLIIAASDTTSSHLTGVFYHLVQNPEALRKATQEVRSYFCHGKDITVASTAKLTYLKACLDEALRLFPPVPMGVPRVVPKEGAMIAGHPVPGSAPVLREITQTIVSVPHWAAYHSEINFFEPFEFRPERFLGDVRYSSDDLCALQPFSFGNRNCIGRAMSNRGSCSLVNAQSRVVMAKILYTFNLQTAPENDGWLDRVKSYILPDKPSLYVYFQPVPDFDE</sequence>
<dbReference type="AlphaFoldDB" id="E9E5P1"/>
<dbReference type="SUPFAM" id="SSF48264">
    <property type="entry name" value="Cytochrome P450"/>
    <property type="match status" value="1"/>
</dbReference>
<dbReference type="PRINTS" id="PR00463">
    <property type="entry name" value="EP450I"/>
</dbReference>
<keyword evidence="4 8" id="KW-0479">Metal-binding</keyword>
<dbReference type="InParanoid" id="E9E5P1"/>
<dbReference type="CDD" id="cd11058">
    <property type="entry name" value="CYP60B-like"/>
    <property type="match status" value="1"/>
</dbReference>
<dbReference type="Gene3D" id="1.10.630.10">
    <property type="entry name" value="Cytochrome P450"/>
    <property type="match status" value="1"/>
</dbReference>